<name>A0AAN7CQG9_9PEZI</name>
<organism evidence="1 2">
    <name type="scientific">Corynascus novoguineensis</name>
    <dbReference type="NCBI Taxonomy" id="1126955"/>
    <lineage>
        <taxon>Eukaryota</taxon>
        <taxon>Fungi</taxon>
        <taxon>Dikarya</taxon>
        <taxon>Ascomycota</taxon>
        <taxon>Pezizomycotina</taxon>
        <taxon>Sordariomycetes</taxon>
        <taxon>Sordariomycetidae</taxon>
        <taxon>Sordariales</taxon>
        <taxon>Chaetomiaceae</taxon>
        <taxon>Corynascus</taxon>
    </lineage>
</organism>
<keyword evidence="2" id="KW-1185">Reference proteome</keyword>
<evidence type="ECO:0000313" key="2">
    <source>
        <dbReference type="Proteomes" id="UP001303647"/>
    </source>
</evidence>
<protein>
    <submittedName>
        <fullName evidence="1">Uncharacterized protein</fullName>
    </submittedName>
</protein>
<reference evidence="1" key="2">
    <citation type="submission" date="2023-05" db="EMBL/GenBank/DDBJ databases">
        <authorList>
            <consortium name="Lawrence Berkeley National Laboratory"/>
            <person name="Steindorff A."/>
            <person name="Hensen N."/>
            <person name="Bonometti L."/>
            <person name="Westerberg I."/>
            <person name="Brannstrom I.O."/>
            <person name="Guillou S."/>
            <person name="Cros-Aarteil S."/>
            <person name="Calhoun S."/>
            <person name="Haridas S."/>
            <person name="Kuo A."/>
            <person name="Mondo S."/>
            <person name="Pangilinan J."/>
            <person name="Riley R."/>
            <person name="Labutti K."/>
            <person name="Andreopoulos B."/>
            <person name="Lipzen A."/>
            <person name="Chen C."/>
            <person name="Yanf M."/>
            <person name="Daum C."/>
            <person name="Ng V."/>
            <person name="Clum A."/>
            <person name="Ohm R."/>
            <person name="Martin F."/>
            <person name="Silar P."/>
            <person name="Natvig D."/>
            <person name="Lalanne C."/>
            <person name="Gautier V."/>
            <person name="Ament-Velasquez S.L."/>
            <person name="Kruys A."/>
            <person name="Hutchinson M.I."/>
            <person name="Powell A.J."/>
            <person name="Barry K."/>
            <person name="Miller A.N."/>
            <person name="Grigoriev I.V."/>
            <person name="Debuchy R."/>
            <person name="Gladieux P."/>
            <person name="Thoren M.H."/>
            <person name="Johannesson H."/>
        </authorList>
    </citation>
    <scope>NUCLEOTIDE SEQUENCE</scope>
    <source>
        <strain evidence="1">CBS 359.72</strain>
    </source>
</reference>
<gene>
    <name evidence="1" type="ORF">C7999DRAFT_15890</name>
</gene>
<reference evidence="1" key="1">
    <citation type="journal article" date="2023" name="Mol. Phylogenet. Evol.">
        <title>Genome-scale phylogeny and comparative genomics of the fungal order Sordariales.</title>
        <authorList>
            <person name="Hensen N."/>
            <person name="Bonometti L."/>
            <person name="Westerberg I."/>
            <person name="Brannstrom I.O."/>
            <person name="Guillou S."/>
            <person name="Cros-Aarteil S."/>
            <person name="Calhoun S."/>
            <person name="Haridas S."/>
            <person name="Kuo A."/>
            <person name="Mondo S."/>
            <person name="Pangilinan J."/>
            <person name="Riley R."/>
            <person name="LaButti K."/>
            <person name="Andreopoulos B."/>
            <person name="Lipzen A."/>
            <person name="Chen C."/>
            <person name="Yan M."/>
            <person name="Daum C."/>
            <person name="Ng V."/>
            <person name="Clum A."/>
            <person name="Steindorff A."/>
            <person name="Ohm R.A."/>
            <person name="Martin F."/>
            <person name="Silar P."/>
            <person name="Natvig D.O."/>
            <person name="Lalanne C."/>
            <person name="Gautier V."/>
            <person name="Ament-Velasquez S.L."/>
            <person name="Kruys A."/>
            <person name="Hutchinson M.I."/>
            <person name="Powell A.J."/>
            <person name="Barry K."/>
            <person name="Miller A.N."/>
            <person name="Grigoriev I.V."/>
            <person name="Debuchy R."/>
            <person name="Gladieux P."/>
            <person name="Hiltunen Thoren M."/>
            <person name="Johannesson H."/>
        </authorList>
    </citation>
    <scope>NUCLEOTIDE SEQUENCE</scope>
    <source>
        <strain evidence="1">CBS 359.72</strain>
    </source>
</reference>
<comment type="caution">
    <text evidence="1">The sequence shown here is derived from an EMBL/GenBank/DDBJ whole genome shotgun (WGS) entry which is preliminary data.</text>
</comment>
<dbReference type="AlphaFoldDB" id="A0AAN7CQG9"/>
<dbReference type="EMBL" id="MU857686">
    <property type="protein sequence ID" value="KAK4245966.1"/>
    <property type="molecule type" value="Genomic_DNA"/>
</dbReference>
<proteinExistence type="predicted"/>
<dbReference type="Proteomes" id="UP001303647">
    <property type="component" value="Unassembled WGS sequence"/>
</dbReference>
<sequence length="389" mass="43105">MPSFQDLPVELVCRVVESLCLHCSCPPQVCQCNRGCLAIDPTCDTDSKCLPECPPSEVKARIRALGSLCLTSRILNAAATQHLFHRPDTDKWWLLARTLLRRPHVAAHVKRLSFPELHLDKYPNSSDIASDVWSCYSARLGEARDAALLRGNPDRHSEYADVRNPDDDDYCPPTFEDTTNERAALLATLCPATEVLEAVVGWPPICYLSAAGSLPQLRSVELACPVGGRDNSEGLPLVQLAALFRAAPRLSVVRCRTVWDEGGDDSDVDLEPGAGGAVTRLELSCATLTADALQTLLRACPRLETFKYRVMGGEWATVNTEQFHPLQGRDLLFELEKNLKKVVLDFSSCSNWLDTNDNGEWGEWSATERRDKALVQSFREKGIESEIKI</sequence>
<evidence type="ECO:0000313" key="1">
    <source>
        <dbReference type="EMBL" id="KAK4245966.1"/>
    </source>
</evidence>
<accession>A0AAN7CQG9</accession>